<dbReference type="Proteomes" id="UP001303373">
    <property type="component" value="Chromosome 14"/>
</dbReference>
<dbReference type="Gene3D" id="1.20.1740.10">
    <property type="entry name" value="Amino acid/polyamine transporter I"/>
    <property type="match status" value="1"/>
</dbReference>
<evidence type="ECO:0000313" key="7">
    <source>
        <dbReference type="EMBL" id="WPH04941.1"/>
    </source>
</evidence>
<protein>
    <submittedName>
        <fullName evidence="7">GABA-specific permease</fullName>
    </submittedName>
</protein>
<feature type="transmembrane region" description="Helical" evidence="6">
    <location>
        <begin position="133"/>
        <end position="160"/>
    </location>
</feature>
<dbReference type="Pfam" id="PF13520">
    <property type="entry name" value="AA_permease_2"/>
    <property type="match status" value="1"/>
</dbReference>
<evidence type="ECO:0000256" key="5">
    <source>
        <dbReference type="ARBA" id="ARBA00023136"/>
    </source>
</evidence>
<feature type="transmembrane region" description="Helical" evidence="6">
    <location>
        <begin position="58"/>
        <end position="76"/>
    </location>
</feature>
<feature type="transmembrane region" description="Helical" evidence="6">
    <location>
        <begin position="91"/>
        <end position="112"/>
    </location>
</feature>
<feature type="transmembrane region" description="Helical" evidence="6">
    <location>
        <begin position="172"/>
        <end position="192"/>
    </location>
</feature>
<dbReference type="PIRSF" id="PIRSF006060">
    <property type="entry name" value="AA_transporter"/>
    <property type="match status" value="1"/>
</dbReference>
<dbReference type="PANTHER" id="PTHR45649:SF2">
    <property type="entry name" value="ACID PERMEASE, PUTATIVE-RELATED"/>
    <property type="match status" value="1"/>
</dbReference>
<sequence length="524" mass="56754">MARDADMEKSAGDDAPGLFDILEIMSDAGPDDDSTEQDVIDMQRLGNKQEFKRSFHSLSILGLTCVLISTWMAILATSEFSLINGGRAGTIWIYVITWFCTLTVASMAPTAGGQYHWVSEFAPPSVQKPFSYIAGWLAALGWQTFVAGSAYQTAVLILLMAQVGNPTYSPSLWQETLLTILIGVICLLFNLFGAKRLPLFEGVVLCLYIVGFFAIAIPLWVLAPKVPAREVFTSFSNYGGWSSTAAAFVIGQSSAANALIGVDSAAHMSEEVRSAAKTVPRMMFLTIFVNGILGFVMIMTFTFVVTDIDRQLIQSASPYPFIGVFAEATSSSTASIGMTAAVIVMTFSMCINSIMAASRQSWSFARDNGLPFSKWFTQVTVVSSTPMPINAMIFSLVILFVIALLTLGGSLIISSLVGLLTGAVGATYCISIGCVIWRRMFGERLPPAKWSLGPLGLPINIFAFVYQATSTILCFFPLTPMPTAKGMNWSVVVFGGVLIIAIINYVVHGRKVYRGPVVRILRDD</sequence>
<evidence type="ECO:0000256" key="1">
    <source>
        <dbReference type="ARBA" id="ARBA00004141"/>
    </source>
</evidence>
<feature type="transmembrane region" description="Helical" evidence="6">
    <location>
        <begin position="457"/>
        <end position="478"/>
    </location>
</feature>
<evidence type="ECO:0000313" key="8">
    <source>
        <dbReference type="Proteomes" id="UP001303373"/>
    </source>
</evidence>
<keyword evidence="2" id="KW-0813">Transport</keyword>
<organism evidence="7 8">
    <name type="scientific">Acrodontium crateriforme</name>
    <dbReference type="NCBI Taxonomy" id="150365"/>
    <lineage>
        <taxon>Eukaryota</taxon>
        <taxon>Fungi</taxon>
        <taxon>Dikarya</taxon>
        <taxon>Ascomycota</taxon>
        <taxon>Pezizomycotina</taxon>
        <taxon>Dothideomycetes</taxon>
        <taxon>Dothideomycetidae</taxon>
        <taxon>Mycosphaerellales</taxon>
        <taxon>Teratosphaeriaceae</taxon>
        <taxon>Acrodontium</taxon>
    </lineage>
</organism>
<dbReference type="PANTHER" id="PTHR45649">
    <property type="entry name" value="AMINO-ACID PERMEASE BAT1"/>
    <property type="match status" value="1"/>
</dbReference>
<keyword evidence="5 6" id="KW-0472">Membrane</keyword>
<feature type="transmembrane region" description="Helical" evidence="6">
    <location>
        <begin position="419"/>
        <end position="437"/>
    </location>
</feature>
<reference evidence="7 8" key="1">
    <citation type="submission" date="2023-11" db="EMBL/GenBank/DDBJ databases">
        <title>An acidophilic fungus is an integral part of prey digestion in a carnivorous sundew plant.</title>
        <authorList>
            <person name="Tsai I.J."/>
        </authorList>
    </citation>
    <scope>NUCLEOTIDE SEQUENCE [LARGE SCALE GENOMIC DNA]</scope>
    <source>
        <strain evidence="7">169a</strain>
    </source>
</reference>
<dbReference type="InterPro" id="IPR002293">
    <property type="entry name" value="AA/rel_permease1"/>
</dbReference>
<comment type="subcellular location">
    <subcellularLocation>
        <location evidence="1">Membrane</location>
        <topology evidence="1">Multi-pass membrane protein</topology>
    </subcellularLocation>
</comment>
<dbReference type="EMBL" id="CP138593">
    <property type="protein sequence ID" value="WPH04941.1"/>
    <property type="molecule type" value="Genomic_DNA"/>
</dbReference>
<evidence type="ECO:0000256" key="4">
    <source>
        <dbReference type="ARBA" id="ARBA00022989"/>
    </source>
</evidence>
<evidence type="ECO:0000256" key="6">
    <source>
        <dbReference type="SAM" id="Phobius"/>
    </source>
</evidence>
<keyword evidence="3 6" id="KW-0812">Transmembrane</keyword>
<proteinExistence type="predicted"/>
<feature type="transmembrane region" description="Helical" evidence="6">
    <location>
        <begin position="283"/>
        <end position="305"/>
    </location>
</feature>
<keyword evidence="8" id="KW-1185">Reference proteome</keyword>
<gene>
    <name evidence="7" type="ORF">R9X50_00783800</name>
</gene>
<name>A0AAQ3R824_9PEZI</name>
<feature type="transmembrane region" description="Helical" evidence="6">
    <location>
        <begin position="199"/>
        <end position="221"/>
    </location>
</feature>
<feature type="transmembrane region" description="Helical" evidence="6">
    <location>
        <begin position="393"/>
        <end position="413"/>
    </location>
</feature>
<dbReference type="AlphaFoldDB" id="A0AAQ3R824"/>
<feature type="transmembrane region" description="Helical" evidence="6">
    <location>
        <begin position="336"/>
        <end position="357"/>
    </location>
</feature>
<keyword evidence="4 6" id="KW-1133">Transmembrane helix</keyword>
<feature type="transmembrane region" description="Helical" evidence="6">
    <location>
        <begin position="490"/>
        <end position="507"/>
    </location>
</feature>
<evidence type="ECO:0000256" key="2">
    <source>
        <dbReference type="ARBA" id="ARBA00022448"/>
    </source>
</evidence>
<accession>A0AAQ3R824</accession>
<dbReference type="GO" id="GO:0016020">
    <property type="term" value="C:membrane"/>
    <property type="evidence" value="ECO:0007669"/>
    <property type="project" value="UniProtKB-SubCell"/>
</dbReference>
<evidence type="ECO:0000256" key="3">
    <source>
        <dbReference type="ARBA" id="ARBA00022692"/>
    </source>
</evidence>
<feature type="transmembrane region" description="Helical" evidence="6">
    <location>
        <begin position="241"/>
        <end position="262"/>
    </location>
</feature>
<dbReference type="GO" id="GO:0022857">
    <property type="term" value="F:transmembrane transporter activity"/>
    <property type="evidence" value="ECO:0007669"/>
    <property type="project" value="InterPro"/>
</dbReference>